<gene>
    <name evidence="6" type="ORF">GCM10023144_25980</name>
</gene>
<organism evidence="6 7">
    <name type="scientific">Pigmentiphaga soli</name>
    <dbReference type="NCBI Taxonomy" id="1007095"/>
    <lineage>
        <taxon>Bacteria</taxon>
        <taxon>Pseudomonadati</taxon>
        <taxon>Pseudomonadota</taxon>
        <taxon>Betaproteobacteria</taxon>
        <taxon>Burkholderiales</taxon>
        <taxon>Alcaligenaceae</taxon>
        <taxon>Pigmentiphaga</taxon>
    </lineage>
</organism>
<feature type="region of interest" description="Disordered" evidence="4">
    <location>
        <begin position="69"/>
        <end position="97"/>
    </location>
</feature>
<evidence type="ECO:0000313" key="6">
    <source>
        <dbReference type="EMBL" id="GAA4334103.1"/>
    </source>
</evidence>
<evidence type="ECO:0000256" key="2">
    <source>
        <dbReference type="ARBA" id="ARBA00023125"/>
    </source>
</evidence>
<protein>
    <recommendedName>
        <fullName evidence="5">HTH luxR-type domain-containing protein</fullName>
    </recommendedName>
</protein>
<keyword evidence="1" id="KW-0805">Transcription regulation</keyword>
<dbReference type="PROSITE" id="PS50043">
    <property type="entry name" value="HTH_LUXR_2"/>
    <property type="match status" value="1"/>
</dbReference>
<evidence type="ECO:0000313" key="7">
    <source>
        <dbReference type="Proteomes" id="UP001501671"/>
    </source>
</evidence>
<keyword evidence="7" id="KW-1185">Reference proteome</keyword>
<dbReference type="Pfam" id="PF00196">
    <property type="entry name" value="GerE"/>
    <property type="match status" value="1"/>
</dbReference>
<dbReference type="PROSITE" id="PS00622">
    <property type="entry name" value="HTH_LUXR_1"/>
    <property type="match status" value="1"/>
</dbReference>
<dbReference type="InterPro" id="IPR016032">
    <property type="entry name" value="Sig_transdc_resp-reg_C-effctor"/>
</dbReference>
<evidence type="ECO:0000256" key="4">
    <source>
        <dbReference type="SAM" id="MobiDB-lite"/>
    </source>
</evidence>
<feature type="domain" description="HTH luxR-type" evidence="5">
    <location>
        <begin position="4"/>
        <end position="69"/>
    </location>
</feature>
<dbReference type="Proteomes" id="UP001501671">
    <property type="component" value="Unassembled WGS sequence"/>
</dbReference>
<dbReference type="SMART" id="SM00421">
    <property type="entry name" value="HTH_LUXR"/>
    <property type="match status" value="1"/>
</dbReference>
<dbReference type="SUPFAM" id="SSF46894">
    <property type="entry name" value="C-terminal effector domain of the bipartite response regulators"/>
    <property type="match status" value="1"/>
</dbReference>
<comment type="caution">
    <text evidence="6">The sequence shown here is derived from an EMBL/GenBank/DDBJ whole genome shotgun (WGS) entry which is preliminary data.</text>
</comment>
<dbReference type="Gene3D" id="1.10.10.10">
    <property type="entry name" value="Winged helix-like DNA-binding domain superfamily/Winged helix DNA-binding domain"/>
    <property type="match status" value="1"/>
</dbReference>
<name>A0ABP8H4F1_9BURK</name>
<dbReference type="EMBL" id="BAABFO010000011">
    <property type="protein sequence ID" value="GAA4334103.1"/>
    <property type="molecule type" value="Genomic_DNA"/>
</dbReference>
<keyword evidence="2" id="KW-0238">DNA-binding</keyword>
<dbReference type="PANTHER" id="PTHR44688:SF16">
    <property type="entry name" value="DNA-BINDING TRANSCRIPTIONAL ACTIVATOR DEVR_DOSR"/>
    <property type="match status" value="1"/>
</dbReference>
<evidence type="ECO:0000256" key="1">
    <source>
        <dbReference type="ARBA" id="ARBA00023015"/>
    </source>
</evidence>
<dbReference type="PRINTS" id="PR00038">
    <property type="entry name" value="HTHLUXR"/>
</dbReference>
<dbReference type="CDD" id="cd06170">
    <property type="entry name" value="LuxR_C_like"/>
    <property type="match status" value="1"/>
</dbReference>
<reference evidence="7" key="1">
    <citation type="journal article" date="2019" name="Int. J. Syst. Evol. Microbiol.">
        <title>The Global Catalogue of Microorganisms (GCM) 10K type strain sequencing project: providing services to taxonomists for standard genome sequencing and annotation.</title>
        <authorList>
            <consortium name="The Broad Institute Genomics Platform"/>
            <consortium name="The Broad Institute Genome Sequencing Center for Infectious Disease"/>
            <person name="Wu L."/>
            <person name="Ma J."/>
        </authorList>
    </citation>
    <scope>NUCLEOTIDE SEQUENCE [LARGE SCALE GENOMIC DNA]</scope>
    <source>
        <strain evidence="7">JCM 17666</strain>
    </source>
</reference>
<dbReference type="InterPro" id="IPR036388">
    <property type="entry name" value="WH-like_DNA-bd_sf"/>
</dbReference>
<keyword evidence="3" id="KW-0804">Transcription</keyword>
<sequence length="97" mass="10652">MHNNELRGIPLTPREREVMAWMVRGKANKVIAGALGISIRTVEVHRARLMAKMGVRNAVELVVAMHARASAAPGRPPPWATLAEPRDPDPFDNPPSE</sequence>
<accession>A0ABP8H4F1</accession>
<evidence type="ECO:0000256" key="3">
    <source>
        <dbReference type="ARBA" id="ARBA00023163"/>
    </source>
</evidence>
<evidence type="ECO:0000259" key="5">
    <source>
        <dbReference type="PROSITE" id="PS50043"/>
    </source>
</evidence>
<dbReference type="InterPro" id="IPR000792">
    <property type="entry name" value="Tscrpt_reg_LuxR_C"/>
</dbReference>
<dbReference type="PANTHER" id="PTHR44688">
    <property type="entry name" value="DNA-BINDING TRANSCRIPTIONAL ACTIVATOR DEVR_DOSR"/>
    <property type="match status" value="1"/>
</dbReference>
<proteinExistence type="predicted"/>